<dbReference type="Proteomes" id="UP000050424">
    <property type="component" value="Unassembled WGS sequence"/>
</dbReference>
<proteinExistence type="predicted"/>
<reference evidence="2 3" key="1">
    <citation type="submission" date="2015-09" db="EMBL/GenBank/DDBJ databases">
        <title>Draft genome of a European isolate of the apple canker pathogen Neonectria ditissima.</title>
        <authorList>
            <person name="Gomez-Cortecero A."/>
            <person name="Harrison R.J."/>
            <person name="Armitage A.D."/>
        </authorList>
    </citation>
    <scope>NUCLEOTIDE SEQUENCE [LARGE SCALE GENOMIC DNA]</scope>
    <source>
        <strain evidence="2 3">R09/05</strain>
    </source>
</reference>
<dbReference type="Pfam" id="PF11905">
    <property type="entry name" value="DUF3425"/>
    <property type="match status" value="1"/>
</dbReference>
<dbReference type="PANTHER" id="PTHR38116:SF1">
    <property type="entry name" value="BZIP DOMAIN-CONTAINING PROTEIN"/>
    <property type="match status" value="1"/>
</dbReference>
<evidence type="ECO:0000313" key="2">
    <source>
        <dbReference type="EMBL" id="KPM37567.1"/>
    </source>
</evidence>
<evidence type="ECO:0000256" key="1">
    <source>
        <dbReference type="SAM" id="MobiDB-lite"/>
    </source>
</evidence>
<dbReference type="OrthoDB" id="2245989at2759"/>
<evidence type="ECO:0000313" key="3">
    <source>
        <dbReference type="Proteomes" id="UP000050424"/>
    </source>
</evidence>
<evidence type="ECO:0008006" key="4">
    <source>
        <dbReference type="Google" id="ProtNLM"/>
    </source>
</evidence>
<organism evidence="2 3">
    <name type="scientific">Neonectria ditissima</name>
    <dbReference type="NCBI Taxonomy" id="78410"/>
    <lineage>
        <taxon>Eukaryota</taxon>
        <taxon>Fungi</taxon>
        <taxon>Dikarya</taxon>
        <taxon>Ascomycota</taxon>
        <taxon>Pezizomycotina</taxon>
        <taxon>Sordariomycetes</taxon>
        <taxon>Hypocreomycetidae</taxon>
        <taxon>Hypocreales</taxon>
        <taxon>Nectriaceae</taxon>
        <taxon>Neonectria</taxon>
    </lineage>
</organism>
<feature type="region of interest" description="Disordered" evidence="1">
    <location>
        <begin position="24"/>
        <end position="71"/>
    </location>
</feature>
<dbReference type="InterPro" id="IPR021833">
    <property type="entry name" value="DUF3425"/>
</dbReference>
<comment type="caution">
    <text evidence="2">The sequence shown here is derived from an EMBL/GenBank/DDBJ whole genome shotgun (WGS) entry which is preliminary data.</text>
</comment>
<dbReference type="EMBL" id="LKCW01000161">
    <property type="protein sequence ID" value="KPM37567.1"/>
    <property type="molecule type" value="Genomic_DNA"/>
</dbReference>
<dbReference type="PANTHER" id="PTHR38116">
    <property type="entry name" value="CHROMOSOME 7, WHOLE GENOME SHOTGUN SEQUENCE"/>
    <property type="match status" value="1"/>
</dbReference>
<gene>
    <name evidence="2" type="ORF">AK830_g9006</name>
</gene>
<accession>A0A0P7B6L0</accession>
<name>A0A0P7B6L0_9HYPO</name>
<sequence>MDETTSSSNELALRPAFVTDRDDWSGLGSARERRKIQNRINQRARRLRQRQQSEVAPWGGSDNEPSPVRPNPASITTLINTVLRQEIELKTLVDAINILRLQSQDNRVIIRAFEIIAYQGTMARSTRPMPTMLPSLVQYNMSRALISNAEVLGLTPNLMHDEAISLFVLAGPWPAGVNMNTDTFPVGLRPTTLQYSTEHHPWIDLLPIPRLRDNLLQRDIESYDEAGLCCAFTGRGHREGAGVIVWGDSWDCNGWEVTEEFVRSWGWVIAGCWDLFRSTNRWRAQRGERPLFKAYQ</sequence>
<protein>
    <recommendedName>
        <fullName evidence="4">BZIP domain-containing protein</fullName>
    </recommendedName>
</protein>
<feature type="compositionally biased region" description="Basic residues" evidence="1">
    <location>
        <begin position="32"/>
        <end position="49"/>
    </location>
</feature>
<keyword evidence="3" id="KW-1185">Reference proteome</keyword>
<dbReference type="AlphaFoldDB" id="A0A0P7B6L0"/>